<feature type="region of interest" description="Disordered" evidence="1">
    <location>
        <begin position="281"/>
        <end position="457"/>
    </location>
</feature>
<gene>
    <name evidence="3" type="ORF">LTR69_003461</name>
</gene>
<organism evidence="3 4">
    <name type="scientific">Exophiala sideris</name>
    <dbReference type="NCBI Taxonomy" id="1016849"/>
    <lineage>
        <taxon>Eukaryota</taxon>
        <taxon>Fungi</taxon>
        <taxon>Dikarya</taxon>
        <taxon>Ascomycota</taxon>
        <taxon>Pezizomycotina</taxon>
        <taxon>Eurotiomycetes</taxon>
        <taxon>Chaetothyriomycetidae</taxon>
        <taxon>Chaetothyriales</taxon>
        <taxon>Herpotrichiellaceae</taxon>
        <taxon>Exophiala</taxon>
    </lineage>
</organism>
<evidence type="ECO:0000259" key="2">
    <source>
        <dbReference type="PROSITE" id="PS50061"/>
    </source>
</evidence>
<evidence type="ECO:0000256" key="1">
    <source>
        <dbReference type="SAM" id="MobiDB-lite"/>
    </source>
</evidence>
<feature type="compositionally biased region" description="Low complexity" evidence="1">
    <location>
        <begin position="406"/>
        <end position="416"/>
    </location>
</feature>
<name>A0ABR0JKX5_9EURO</name>
<feature type="compositionally biased region" description="Acidic residues" evidence="1">
    <location>
        <begin position="308"/>
        <end position="319"/>
    </location>
</feature>
<feature type="region of interest" description="Disordered" evidence="1">
    <location>
        <begin position="475"/>
        <end position="503"/>
    </location>
</feature>
<feature type="domain" description="ETS" evidence="2">
    <location>
        <begin position="432"/>
        <end position="481"/>
    </location>
</feature>
<feature type="compositionally biased region" description="Basic and acidic residues" evidence="1">
    <location>
        <begin position="320"/>
        <end position="334"/>
    </location>
</feature>
<keyword evidence="4" id="KW-1185">Reference proteome</keyword>
<feature type="compositionally biased region" description="Polar residues" evidence="1">
    <location>
        <begin position="339"/>
        <end position="349"/>
    </location>
</feature>
<accession>A0ABR0JKX5</accession>
<feature type="compositionally biased region" description="Basic and acidic residues" evidence="1">
    <location>
        <begin position="437"/>
        <end position="457"/>
    </location>
</feature>
<protein>
    <recommendedName>
        <fullName evidence="2">ETS domain-containing protein</fullName>
    </recommendedName>
</protein>
<dbReference type="EMBL" id="JAVRRF010000005">
    <property type="protein sequence ID" value="KAK5065911.1"/>
    <property type="molecule type" value="Genomic_DNA"/>
</dbReference>
<feature type="compositionally biased region" description="Basic and acidic residues" evidence="1">
    <location>
        <begin position="366"/>
        <end position="390"/>
    </location>
</feature>
<evidence type="ECO:0000313" key="4">
    <source>
        <dbReference type="Proteomes" id="UP001345691"/>
    </source>
</evidence>
<dbReference type="InterPro" id="IPR000418">
    <property type="entry name" value="Ets_dom"/>
</dbReference>
<evidence type="ECO:0000313" key="3">
    <source>
        <dbReference type="EMBL" id="KAK5065911.1"/>
    </source>
</evidence>
<dbReference type="PROSITE" id="PS50061">
    <property type="entry name" value="ETS_DOMAIN_3"/>
    <property type="match status" value="1"/>
</dbReference>
<reference evidence="3 4" key="1">
    <citation type="submission" date="2023-08" db="EMBL/GenBank/DDBJ databases">
        <title>Black Yeasts Isolated from many extreme environments.</title>
        <authorList>
            <person name="Coleine C."/>
            <person name="Stajich J.E."/>
            <person name="Selbmann L."/>
        </authorList>
    </citation>
    <scope>NUCLEOTIDE SEQUENCE [LARGE SCALE GENOMIC DNA]</scope>
    <source>
        <strain evidence="3 4">CCFEE 6328</strain>
    </source>
</reference>
<sequence>MANKDVQEYGYDIGPFPHDKPQERWHRLWNTYQWRRSKKFFTVEGRAVAAKRGHVNATLTRPWYMQEADGQDVEGLGDYVQPDAAEDEPPFPIYPMTWTNMGAIDEKDGLMTESTVTFPEFYKFDEFDEFKLHIAMVFQLHDRNLKIGELLFEVEDGPQASLTRTKVAVCSENLVSYQLEGYTMKFFLISEPLKQVDLDLMVEKTTIPPASTRRYQHAHDGLDAVDQDEAFDDVKRIKTGDTVPGVANDVPKAANVIPELEKHHYKNEAILRRADELSNTGKVSVQGQEPDLEDDPLVVDDGKTIDLSTDDQDEWDDESNDTRDDRISEGRTWDYVDEPTSSGGEYQQTLPPPNKTPGQEVGVDEGTLHGDNVFHHGDDGELSDPYRYRGLEGPWMRKPVVRSPDSEAASSSIQQAQEEELPTEDVRQLELGAENQFRLRDSDEVAQKKSKPSEKLKTNLEKLSRLLDKYKYSEDPRRSAGFGCYHARPASRDSSSLDVMGRD</sequence>
<dbReference type="Proteomes" id="UP001345691">
    <property type="component" value="Unassembled WGS sequence"/>
</dbReference>
<comment type="caution">
    <text evidence="3">The sequence shown here is derived from an EMBL/GenBank/DDBJ whole genome shotgun (WGS) entry which is preliminary data.</text>
</comment>
<proteinExistence type="predicted"/>